<feature type="compositionally biased region" description="Polar residues" evidence="1">
    <location>
        <begin position="116"/>
        <end position="128"/>
    </location>
</feature>
<evidence type="ECO:0000256" key="1">
    <source>
        <dbReference type="SAM" id="MobiDB-lite"/>
    </source>
</evidence>
<reference evidence="2 3" key="1">
    <citation type="submission" date="2014-03" db="EMBL/GenBank/DDBJ databases">
        <title>Draft genome of the hookworm Oesophagostomum dentatum.</title>
        <authorList>
            <person name="Mitreva M."/>
        </authorList>
    </citation>
    <scope>NUCLEOTIDE SEQUENCE [LARGE SCALE GENOMIC DNA]</scope>
    <source>
        <strain evidence="2 3">OD-Hann</strain>
    </source>
</reference>
<dbReference type="Proteomes" id="UP000053660">
    <property type="component" value="Unassembled WGS sequence"/>
</dbReference>
<dbReference type="EMBL" id="KN570737">
    <property type="protein sequence ID" value="KHJ83985.1"/>
    <property type="molecule type" value="Genomic_DNA"/>
</dbReference>
<dbReference type="AlphaFoldDB" id="A0A0B1SL78"/>
<proteinExistence type="predicted"/>
<feature type="region of interest" description="Disordered" evidence="1">
    <location>
        <begin position="1"/>
        <end position="20"/>
    </location>
</feature>
<feature type="compositionally biased region" description="Basic and acidic residues" evidence="1">
    <location>
        <begin position="42"/>
        <end position="55"/>
    </location>
</feature>
<name>A0A0B1SL78_OESDE</name>
<protein>
    <submittedName>
        <fullName evidence="2">Uncharacterized protein</fullName>
    </submittedName>
</protein>
<feature type="compositionally biased region" description="Basic and acidic residues" evidence="1">
    <location>
        <begin position="92"/>
        <end position="114"/>
    </location>
</feature>
<feature type="compositionally biased region" description="Polar residues" evidence="1">
    <location>
        <begin position="31"/>
        <end position="41"/>
    </location>
</feature>
<keyword evidence="3" id="KW-1185">Reference proteome</keyword>
<sequence length="134" mass="14116">MDSEATNGSSDSNTSGSALLSRKGLFGKSGVLNQNLESSIATEKEVLKPEEDKSNGDGNDGANTSGSGTDQLEVASNEDTTEEDEPHPEPAAQKETEEEKVNDSEPAEESKDGESMDTSQTDTDNSTLGKFLRA</sequence>
<feature type="compositionally biased region" description="Polar residues" evidence="1">
    <location>
        <begin position="61"/>
        <end position="70"/>
    </location>
</feature>
<dbReference type="OrthoDB" id="5875581at2759"/>
<organism evidence="2 3">
    <name type="scientific">Oesophagostomum dentatum</name>
    <name type="common">Nodular worm</name>
    <dbReference type="NCBI Taxonomy" id="61180"/>
    <lineage>
        <taxon>Eukaryota</taxon>
        <taxon>Metazoa</taxon>
        <taxon>Ecdysozoa</taxon>
        <taxon>Nematoda</taxon>
        <taxon>Chromadorea</taxon>
        <taxon>Rhabditida</taxon>
        <taxon>Rhabditina</taxon>
        <taxon>Rhabditomorpha</taxon>
        <taxon>Strongyloidea</taxon>
        <taxon>Strongylidae</taxon>
        <taxon>Oesophagostomum</taxon>
    </lineage>
</organism>
<accession>A0A0B1SL78</accession>
<gene>
    <name evidence="2" type="ORF">OESDEN_16307</name>
</gene>
<evidence type="ECO:0000313" key="3">
    <source>
        <dbReference type="Proteomes" id="UP000053660"/>
    </source>
</evidence>
<evidence type="ECO:0000313" key="2">
    <source>
        <dbReference type="EMBL" id="KHJ83985.1"/>
    </source>
</evidence>
<feature type="region of interest" description="Disordered" evidence="1">
    <location>
        <begin position="26"/>
        <end position="134"/>
    </location>
</feature>